<comment type="similarity">
    <text evidence="1 2">Belongs to the anti-sigma-factor antagonist family.</text>
</comment>
<dbReference type="Gene3D" id="3.30.750.24">
    <property type="entry name" value="STAS domain"/>
    <property type="match status" value="1"/>
</dbReference>
<name>M3I8S0_LEPIR</name>
<organism evidence="4 5">
    <name type="scientific">Leptospira interrogans serovar Grippotyphosa str. LT2186</name>
    <dbReference type="NCBI Taxonomy" id="1001599"/>
    <lineage>
        <taxon>Bacteria</taxon>
        <taxon>Pseudomonadati</taxon>
        <taxon>Spirochaetota</taxon>
        <taxon>Spirochaetia</taxon>
        <taxon>Leptospirales</taxon>
        <taxon>Leptospiraceae</taxon>
        <taxon>Leptospira</taxon>
    </lineage>
</organism>
<evidence type="ECO:0000313" key="4">
    <source>
        <dbReference type="EMBL" id="EMG12227.1"/>
    </source>
</evidence>
<evidence type="ECO:0000256" key="2">
    <source>
        <dbReference type="RuleBase" id="RU003749"/>
    </source>
</evidence>
<dbReference type="InterPro" id="IPR003658">
    <property type="entry name" value="Anti-sigma_ant"/>
</dbReference>
<accession>M3I8S0</accession>
<dbReference type="Proteomes" id="UP000011776">
    <property type="component" value="Unassembled WGS sequence"/>
</dbReference>
<dbReference type="InterPro" id="IPR036513">
    <property type="entry name" value="STAS_dom_sf"/>
</dbReference>
<dbReference type="PANTHER" id="PTHR33495:SF2">
    <property type="entry name" value="ANTI-SIGMA FACTOR ANTAGONIST TM_1081-RELATED"/>
    <property type="match status" value="1"/>
</dbReference>
<dbReference type="InterPro" id="IPR002645">
    <property type="entry name" value="STAS_dom"/>
</dbReference>
<sequence length="165" mass="19210">MIKPKKKKKLWQKWRFYPLEEAKFSKNASKIRFRTYFLVEKPYSNSQRSNGTTMEITVQDDIHIIKIAGSILQSDSEELDRNLSEHNFDPSPKIIIDLTEVNHICSTALGIIVSYKKKFKSAEGDIIIVINDEDLLQLFEITMLDKVFKIVPNIEDAFDEFKLNP</sequence>
<feature type="domain" description="STAS" evidence="3">
    <location>
        <begin position="52"/>
        <end position="161"/>
    </location>
</feature>
<evidence type="ECO:0000256" key="1">
    <source>
        <dbReference type="ARBA" id="ARBA00009013"/>
    </source>
</evidence>
<proteinExistence type="inferred from homology"/>
<protein>
    <recommendedName>
        <fullName evidence="2">Anti-sigma factor antagonist</fullName>
    </recommendedName>
</protein>
<dbReference type="SUPFAM" id="SSF52091">
    <property type="entry name" value="SpoIIaa-like"/>
    <property type="match status" value="1"/>
</dbReference>
<dbReference type="EMBL" id="AFME02000114">
    <property type="protein sequence ID" value="EMG12227.1"/>
    <property type="molecule type" value="Genomic_DNA"/>
</dbReference>
<comment type="caution">
    <text evidence="4">The sequence shown here is derived from an EMBL/GenBank/DDBJ whole genome shotgun (WGS) entry which is preliminary data.</text>
</comment>
<dbReference type="Pfam" id="PF01740">
    <property type="entry name" value="STAS"/>
    <property type="match status" value="1"/>
</dbReference>
<dbReference type="PROSITE" id="PS50801">
    <property type="entry name" value="STAS"/>
    <property type="match status" value="1"/>
</dbReference>
<dbReference type="PANTHER" id="PTHR33495">
    <property type="entry name" value="ANTI-SIGMA FACTOR ANTAGONIST TM_1081-RELATED-RELATED"/>
    <property type="match status" value="1"/>
</dbReference>
<evidence type="ECO:0000259" key="3">
    <source>
        <dbReference type="PROSITE" id="PS50801"/>
    </source>
</evidence>
<evidence type="ECO:0000313" key="5">
    <source>
        <dbReference type="Proteomes" id="UP000011776"/>
    </source>
</evidence>
<dbReference type="CDD" id="cd07043">
    <property type="entry name" value="STAS_anti-anti-sigma_factors"/>
    <property type="match status" value="1"/>
</dbReference>
<gene>
    <name evidence="4" type="ORF">LEP1GSC151_5020</name>
</gene>
<dbReference type="AlphaFoldDB" id="M3I8S0"/>
<dbReference type="BioCyc" id="LINT1001599:G11K9-2117-MONOMER"/>
<dbReference type="NCBIfam" id="TIGR00377">
    <property type="entry name" value="ant_ant_sig"/>
    <property type="match status" value="1"/>
</dbReference>
<reference evidence="4 5" key="1">
    <citation type="submission" date="2013-02" db="EMBL/GenBank/DDBJ databases">
        <authorList>
            <person name="Harkins D.M."/>
            <person name="Durkin A.S."/>
            <person name="Brinkac L.M."/>
            <person name="Haft D.H."/>
            <person name="Selengut J.D."/>
            <person name="Sanka R."/>
            <person name="DePew J."/>
            <person name="Purushe J."/>
            <person name="Tulsiani S.M."/>
            <person name="Graham G.C."/>
            <person name="Burns M.-A."/>
            <person name="Dohnt M.F."/>
            <person name="Smythe L.D."/>
            <person name="McKay D.B."/>
            <person name="Craig S.B."/>
            <person name="Vinetz J.M."/>
            <person name="Sutton G.G."/>
            <person name="Nierman W.C."/>
            <person name="Fouts D.E."/>
        </authorList>
    </citation>
    <scope>NUCLEOTIDE SEQUENCE [LARGE SCALE GENOMIC DNA]</scope>
    <source>
        <strain evidence="4 5">LT2186</strain>
    </source>
</reference>
<dbReference type="GO" id="GO:0043856">
    <property type="term" value="F:anti-sigma factor antagonist activity"/>
    <property type="evidence" value="ECO:0007669"/>
    <property type="project" value="InterPro"/>
</dbReference>